<evidence type="ECO:0000313" key="4">
    <source>
        <dbReference type="Proteomes" id="UP000789508"/>
    </source>
</evidence>
<keyword evidence="4" id="KW-1185">Reference proteome</keyword>
<name>A0A9N9AQ43_9GLOM</name>
<dbReference type="EMBL" id="CAJVPS010001509">
    <property type="protein sequence ID" value="CAG8540911.1"/>
    <property type="molecule type" value="Genomic_DNA"/>
</dbReference>
<proteinExistence type="predicted"/>
<comment type="caution">
    <text evidence="3">The sequence shown here is derived from an EMBL/GenBank/DDBJ whole genome shotgun (WGS) entry which is preliminary data.</text>
</comment>
<dbReference type="GO" id="GO:0005634">
    <property type="term" value="C:nucleus"/>
    <property type="evidence" value="ECO:0007669"/>
    <property type="project" value="UniProtKB-UniRule"/>
</dbReference>
<evidence type="ECO:0000259" key="2">
    <source>
        <dbReference type="PROSITE" id="PS50118"/>
    </source>
</evidence>
<dbReference type="SUPFAM" id="SSF47095">
    <property type="entry name" value="HMG-box"/>
    <property type="match status" value="1"/>
</dbReference>
<reference evidence="3" key="1">
    <citation type="submission" date="2021-06" db="EMBL/GenBank/DDBJ databases">
        <authorList>
            <person name="Kallberg Y."/>
            <person name="Tangrot J."/>
            <person name="Rosling A."/>
        </authorList>
    </citation>
    <scope>NUCLEOTIDE SEQUENCE</scope>
    <source>
        <strain evidence="3">FL130A</strain>
    </source>
</reference>
<dbReference type="GO" id="GO:0003677">
    <property type="term" value="F:DNA binding"/>
    <property type="evidence" value="ECO:0007669"/>
    <property type="project" value="UniProtKB-UniRule"/>
</dbReference>
<dbReference type="Proteomes" id="UP000789508">
    <property type="component" value="Unassembled WGS sequence"/>
</dbReference>
<feature type="DNA-binding region" description="HMG box" evidence="1">
    <location>
        <begin position="49"/>
        <end position="118"/>
    </location>
</feature>
<dbReference type="PROSITE" id="PS50118">
    <property type="entry name" value="HMG_BOX_2"/>
    <property type="match status" value="1"/>
</dbReference>
<gene>
    <name evidence="3" type="ORF">ALEPTO_LOCUS5406</name>
</gene>
<dbReference type="Pfam" id="PF00505">
    <property type="entry name" value="HMG_box"/>
    <property type="match status" value="1"/>
</dbReference>
<dbReference type="AlphaFoldDB" id="A0A9N9AQ43"/>
<dbReference type="Gene3D" id="1.10.30.10">
    <property type="entry name" value="High mobility group box domain"/>
    <property type="match status" value="1"/>
</dbReference>
<sequence>MDYIPPYISFVPSKSKMDYIPPNISFVPSKSPFLSANHFLKNKRDGGQQSKAPNKFLVYRACIAAELSARKIKIGDASEISRFAGYHWKMLSEQHKEAYKKISLEVKRLYLIRIPNTQFEEYNQNMSNPQGYYQEMFNFQGYHRNESYQNLSHQE</sequence>
<evidence type="ECO:0000256" key="1">
    <source>
        <dbReference type="PROSITE-ProRule" id="PRU00267"/>
    </source>
</evidence>
<keyword evidence="1" id="KW-0539">Nucleus</keyword>
<organism evidence="3 4">
    <name type="scientific">Ambispora leptoticha</name>
    <dbReference type="NCBI Taxonomy" id="144679"/>
    <lineage>
        <taxon>Eukaryota</taxon>
        <taxon>Fungi</taxon>
        <taxon>Fungi incertae sedis</taxon>
        <taxon>Mucoromycota</taxon>
        <taxon>Glomeromycotina</taxon>
        <taxon>Glomeromycetes</taxon>
        <taxon>Archaeosporales</taxon>
        <taxon>Ambisporaceae</taxon>
        <taxon>Ambispora</taxon>
    </lineage>
</organism>
<dbReference type="OrthoDB" id="2324309at2759"/>
<evidence type="ECO:0000313" key="3">
    <source>
        <dbReference type="EMBL" id="CAG8540911.1"/>
    </source>
</evidence>
<feature type="domain" description="HMG box" evidence="2">
    <location>
        <begin position="49"/>
        <end position="118"/>
    </location>
</feature>
<keyword evidence="1" id="KW-0238">DNA-binding</keyword>
<protein>
    <submittedName>
        <fullName evidence="3">8147_t:CDS:1</fullName>
    </submittedName>
</protein>
<dbReference type="InterPro" id="IPR009071">
    <property type="entry name" value="HMG_box_dom"/>
</dbReference>
<dbReference type="InterPro" id="IPR036910">
    <property type="entry name" value="HMG_box_dom_sf"/>
</dbReference>
<accession>A0A9N9AQ43</accession>